<proteinExistence type="inferred from homology"/>
<evidence type="ECO:0000256" key="12">
    <source>
        <dbReference type="ARBA" id="ARBA00073159"/>
    </source>
</evidence>
<dbReference type="InterPro" id="IPR002053">
    <property type="entry name" value="Glyco_hydro_25"/>
</dbReference>
<dbReference type="SUPFAM" id="SSF51445">
    <property type="entry name" value="(Trans)glycosidases"/>
    <property type="match status" value="1"/>
</dbReference>
<evidence type="ECO:0000256" key="11">
    <source>
        <dbReference type="ARBA" id="ARBA00055588"/>
    </source>
</evidence>
<dbReference type="CDD" id="cd06412">
    <property type="entry name" value="GH25_CH-type"/>
    <property type="match status" value="1"/>
</dbReference>
<dbReference type="GO" id="GO:0031640">
    <property type="term" value="P:killing of cells of another organism"/>
    <property type="evidence" value="ECO:0007669"/>
    <property type="project" value="UniProtKB-KW"/>
</dbReference>
<evidence type="ECO:0000256" key="7">
    <source>
        <dbReference type="ARBA" id="ARBA00022638"/>
    </source>
</evidence>
<evidence type="ECO:0000256" key="9">
    <source>
        <dbReference type="ARBA" id="ARBA00023157"/>
    </source>
</evidence>
<dbReference type="SMART" id="SM00641">
    <property type="entry name" value="Glyco_25"/>
    <property type="match status" value="1"/>
</dbReference>
<keyword evidence="14" id="KW-0732">Signal</keyword>
<dbReference type="Gene3D" id="3.20.20.80">
    <property type="entry name" value="Glycosidases"/>
    <property type="match status" value="1"/>
</dbReference>
<comment type="similarity">
    <text evidence="3">Belongs to the glycosyl hydrolase 25 family.</text>
</comment>
<evidence type="ECO:0000256" key="2">
    <source>
        <dbReference type="ARBA" id="ARBA00004613"/>
    </source>
</evidence>
<evidence type="ECO:0000256" key="1">
    <source>
        <dbReference type="ARBA" id="ARBA00000632"/>
    </source>
</evidence>
<dbReference type="InterPro" id="IPR017853">
    <property type="entry name" value="GH"/>
</dbReference>
<dbReference type="Proteomes" id="UP000736335">
    <property type="component" value="Unassembled WGS sequence"/>
</dbReference>
<dbReference type="GO" id="GO:0009253">
    <property type="term" value="P:peptidoglycan catabolic process"/>
    <property type="evidence" value="ECO:0007669"/>
    <property type="project" value="InterPro"/>
</dbReference>
<dbReference type="FunFam" id="3.20.20.80:FF:000060">
    <property type="entry name" value="Lysozyme M1"/>
    <property type="match status" value="1"/>
</dbReference>
<comment type="subcellular location">
    <subcellularLocation>
        <location evidence="2">Secreted</location>
    </subcellularLocation>
</comment>
<reference evidence="15" key="2">
    <citation type="submission" date="2020-11" db="EMBL/GenBank/DDBJ databases">
        <authorList>
            <consortium name="DOE Joint Genome Institute"/>
            <person name="Kuo A."/>
            <person name="Miyauchi S."/>
            <person name="Kiss E."/>
            <person name="Drula E."/>
            <person name="Kohler A."/>
            <person name="Sanchez-Garcia M."/>
            <person name="Andreopoulos B."/>
            <person name="Barry K.W."/>
            <person name="Bonito G."/>
            <person name="Buee M."/>
            <person name="Carver A."/>
            <person name="Chen C."/>
            <person name="Cichocki N."/>
            <person name="Clum A."/>
            <person name="Culley D."/>
            <person name="Crous P.W."/>
            <person name="Fauchery L."/>
            <person name="Girlanda M."/>
            <person name="Hayes R."/>
            <person name="Keri Z."/>
            <person name="Labutti K."/>
            <person name="Lipzen A."/>
            <person name="Lombard V."/>
            <person name="Magnuson J."/>
            <person name="Maillard F."/>
            <person name="Morin E."/>
            <person name="Murat C."/>
            <person name="Nolan M."/>
            <person name="Ohm R."/>
            <person name="Pangilinan J."/>
            <person name="Pereira M."/>
            <person name="Perotto S."/>
            <person name="Peter M."/>
            <person name="Riley R."/>
            <person name="Sitrit Y."/>
            <person name="Stielow B."/>
            <person name="Szollosi G."/>
            <person name="Zifcakova L."/>
            <person name="Stursova M."/>
            <person name="Spatafora J.W."/>
            <person name="Tedersoo L."/>
            <person name="Vaario L.-M."/>
            <person name="Yamada A."/>
            <person name="Yan M."/>
            <person name="Wang P."/>
            <person name="Xu J."/>
            <person name="Bruns T."/>
            <person name="Baldrian P."/>
            <person name="Vilgalys R."/>
            <person name="Henrissat B."/>
            <person name="Grigoriev I.V."/>
            <person name="Hibbett D."/>
            <person name="Nagy L.G."/>
            <person name="Martin F.M."/>
        </authorList>
    </citation>
    <scope>NUCLEOTIDE SEQUENCE</scope>
    <source>
        <strain evidence="15">UH-Tt-Lm1</strain>
    </source>
</reference>
<dbReference type="GO" id="GO:0003796">
    <property type="term" value="F:lysozyme activity"/>
    <property type="evidence" value="ECO:0007669"/>
    <property type="project" value="UniProtKB-EC"/>
</dbReference>
<protein>
    <recommendedName>
        <fullName evidence="12">N,O-diacetylmuramidase</fullName>
        <ecNumber evidence="4">3.2.1.17</ecNumber>
    </recommendedName>
    <alternativeName>
        <fullName evidence="13">Lysozyme CH</fullName>
    </alternativeName>
</protein>
<evidence type="ECO:0000256" key="5">
    <source>
        <dbReference type="ARBA" id="ARBA00022525"/>
    </source>
</evidence>
<organism evidence="15 16">
    <name type="scientific">Thelephora terrestris</name>
    <dbReference type="NCBI Taxonomy" id="56493"/>
    <lineage>
        <taxon>Eukaryota</taxon>
        <taxon>Fungi</taxon>
        <taxon>Dikarya</taxon>
        <taxon>Basidiomycota</taxon>
        <taxon>Agaricomycotina</taxon>
        <taxon>Agaricomycetes</taxon>
        <taxon>Thelephorales</taxon>
        <taxon>Thelephoraceae</taxon>
        <taxon>Thelephora</taxon>
    </lineage>
</organism>
<evidence type="ECO:0000256" key="10">
    <source>
        <dbReference type="ARBA" id="ARBA00023295"/>
    </source>
</evidence>
<dbReference type="OrthoDB" id="6590422at2759"/>
<dbReference type="PANTHER" id="PTHR34135">
    <property type="entry name" value="LYSOZYME"/>
    <property type="match status" value="1"/>
</dbReference>
<dbReference type="EC" id="3.2.1.17" evidence="4"/>
<dbReference type="GO" id="GO:0016998">
    <property type="term" value="P:cell wall macromolecule catabolic process"/>
    <property type="evidence" value="ECO:0007669"/>
    <property type="project" value="InterPro"/>
</dbReference>
<dbReference type="GO" id="GO:0016052">
    <property type="term" value="P:carbohydrate catabolic process"/>
    <property type="evidence" value="ECO:0007669"/>
    <property type="project" value="TreeGrafter"/>
</dbReference>
<evidence type="ECO:0000313" key="15">
    <source>
        <dbReference type="EMBL" id="KAF9784632.1"/>
    </source>
</evidence>
<feature type="chain" id="PRO_5040453240" description="N,O-diacetylmuramidase" evidence="14">
    <location>
        <begin position="21"/>
        <end position="248"/>
    </location>
</feature>
<dbReference type="AlphaFoldDB" id="A0A9P6HD17"/>
<evidence type="ECO:0000313" key="16">
    <source>
        <dbReference type="Proteomes" id="UP000736335"/>
    </source>
</evidence>
<dbReference type="GO" id="GO:0042742">
    <property type="term" value="P:defense response to bacterium"/>
    <property type="evidence" value="ECO:0007669"/>
    <property type="project" value="UniProtKB-KW"/>
</dbReference>
<comment type="caution">
    <text evidence="15">The sequence shown here is derived from an EMBL/GenBank/DDBJ whole genome shotgun (WGS) entry which is preliminary data.</text>
</comment>
<comment type="function">
    <text evidence="11">This enzyme has both lysozyme (acetylmuramidase) and diacetylmuramidase activities.</text>
</comment>
<keyword evidence="6" id="KW-0929">Antimicrobial</keyword>
<feature type="signal peptide" evidence="14">
    <location>
        <begin position="1"/>
        <end position="20"/>
    </location>
</feature>
<dbReference type="EMBL" id="WIUZ02000008">
    <property type="protein sequence ID" value="KAF9784632.1"/>
    <property type="molecule type" value="Genomic_DNA"/>
</dbReference>
<evidence type="ECO:0000256" key="13">
    <source>
        <dbReference type="ARBA" id="ARBA00075474"/>
    </source>
</evidence>
<keyword evidence="8 15" id="KW-0378">Hydrolase</keyword>
<evidence type="ECO:0000256" key="8">
    <source>
        <dbReference type="ARBA" id="ARBA00022801"/>
    </source>
</evidence>
<gene>
    <name evidence="15" type="ORF">BJ322DRAFT_1007035</name>
</gene>
<comment type="catalytic activity">
    <reaction evidence="1">
        <text>Hydrolysis of (1-&gt;4)-beta-linkages between N-acetylmuramic acid and N-acetyl-D-glucosamine residues in a peptidoglycan and between N-acetyl-D-glucosamine residues in chitodextrins.</text>
        <dbReference type="EC" id="3.2.1.17"/>
    </reaction>
</comment>
<reference evidence="15" key="1">
    <citation type="journal article" date="2020" name="Nat. Commun.">
        <title>Large-scale genome sequencing of mycorrhizal fungi provides insights into the early evolution of symbiotic traits.</title>
        <authorList>
            <person name="Miyauchi S."/>
            <person name="Kiss E."/>
            <person name="Kuo A."/>
            <person name="Drula E."/>
            <person name="Kohler A."/>
            <person name="Sanchez-Garcia M."/>
            <person name="Morin E."/>
            <person name="Andreopoulos B."/>
            <person name="Barry K.W."/>
            <person name="Bonito G."/>
            <person name="Buee M."/>
            <person name="Carver A."/>
            <person name="Chen C."/>
            <person name="Cichocki N."/>
            <person name="Clum A."/>
            <person name="Culley D."/>
            <person name="Crous P.W."/>
            <person name="Fauchery L."/>
            <person name="Girlanda M."/>
            <person name="Hayes R.D."/>
            <person name="Keri Z."/>
            <person name="LaButti K."/>
            <person name="Lipzen A."/>
            <person name="Lombard V."/>
            <person name="Magnuson J."/>
            <person name="Maillard F."/>
            <person name="Murat C."/>
            <person name="Nolan M."/>
            <person name="Ohm R.A."/>
            <person name="Pangilinan J."/>
            <person name="Pereira M.F."/>
            <person name="Perotto S."/>
            <person name="Peter M."/>
            <person name="Pfister S."/>
            <person name="Riley R."/>
            <person name="Sitrit Y."/>
            <person name="Stielow J.B."/>
            <person name="Szollosi G."/>
            <person name="Zifcakova L."/>
            <person name="Stursova M."/>
            <person name="Spatafora J.W."/>
            <person name="Tedersoo L."/>
            <person name="Vaario L.M."/>
            <person name="Yamada A."/>
            <person name="Yan M."/>
            <person name="Wang P."/>
            <person name="Xu J."/>
            <person name="Bruns T."/>
            <person name="Baldrian P."/>
            <person name="Vilgalys R."/>
            <person name="Dunand C."/>
            <person name="Henrissat B."/>
            <person name="Grigoriev I.V."/>
            <person name="Hibbett D."/>
            <person name="Nagy L.G."/>
            <person name="Martin F.M."/>
        </authorList>
    </citation>
    <scope>NUCLEOTIDE SEQUENCE</scope>
    <source>
        <strain evidence="15">UH-Tt-Lm1</strain>
    </source>
</reference>
<dbReference type="Pfam" id="PF01183">
    <property type="entry name" value="Glyco_hydro_25"/>
    <property type="match status" value="1"/>
</dbReference>
<accession>A0A9P6HD17</accession>
<evidence type="ECO:0000256" key="6">
    <source>
        <dbReference type="ARBA" id="ARBA00022529"/>
    </source>
</evidence>
<keyword evidence="10" id="KW-0326">Glycosidase</keyword>
<dbReference type="PANTHER" id="PTHR34135:SF2">
    <property type="entry name" value="LYSOZYME"/>
    <property type="match status" value="1"/>
</dbReference>
<keyword evidence="16" id="KW-1185">Reference proteome</keyword>
<evidence type="ECO:0000256" key="3">
    <source>
        <dbReference type="ARBA" id="ARBA00010646"/>
    </source>
</evidence>
<evidence type="ECO:0000256" key="14">
    <source>
        <dbReference type="SAM" id="SignalP"/>
    </source>
</evidence>
<keyword evidence="7" id="KW-0081">Bacteriolytic enzyme</keyword>
<keyword evidence="5" id="KW-0964">Secreted</keyword>
<keyword evidence="9" id="KW-1015">Disulfide bond</keyword>
<dbReference type="InterPro" id="IPR018077">
    <property type="entry name" value="Glyco_hydro_fam25_subgr"/>
</dbReference>
<evidence type="ECO:0000256" key="4">
    <source>
        <dbReference type="ARBA" id="ARBA00012732"/>
    </source>
</evidence>
<name>A0A9P6HD17_9AGAM</name>
<dbReference type="PROSITE" id="PS51904">
    <property type="entry name" value="GLYCOSYL_HYDROL_F25_2"/>
    <property type="match status" value="1"/>
</dbReference>
<dbReference type="GO" id="GO:0005576">
    <property type="term" value="C:extracellular region"/>
    <property type="evidence" value="ECO:0007669"/>
    <property type="project" value="UniProtKB-SubCell"/>
</dbReference>
<sequence length="248" mass="27152">MLPILKALALALFYSTAVLGAAVEIPGHFEIKAQLKGIDVSNYQSNIDWKAVVANGVSFVYIKATEGTTYKSPSFSSQYTGATKAGLIRGGYHFALPNKSSGAVQATWFASHGGGWSSDGITLPGALDMEYNPYGATCYNLTAPAMVNWIRDFSNTYHSKVGRYPVIYTSTNWWKTCTGDSPAFASTSPLWIARYASSVGPLPNGWRYYTFWQYADHGPVPGDQDYYNGDMAGLKRQANSLLPRQMVF</sequence>